<sequence length="87" mass="9787">MAGAWKIRKYDGLDQKGEWSISGALSEDEVCTLLQRLVSQNLSEDEIIGASLRRNDPRYFTLLERIGKGSPISFGHGVHYTAQFEKT</sequence>
<dbReference type="EMBL" id="FNWO01000011">
    <property type="protein sequence ID" value="SEH49649.1"/>
    <property type="molecule type" value="Genomic_DNA"/>
</dbReference>
<gene>
    <name evidence="1" type="ORF">SAMN04244559_02634</name>
</gene>
<reference evidence="2" key="1">
    <citation type="submission" date="2016-10" db="EMBL/GenBank/DDBJ databases">
        <authorList>
            <person name="Varghese N."/>
            <person name="Submissions S."/>
        </authorList>
    </citation>
    <scope>NUCLEOTIDE SEQUENCE [LARGE SCALE GENOMIC DNA]</scope>
    <source>
        <strain evidence="2">DSM 13234</strain>
    </source>
</reference>
<dbReference type="AlphaFoldDB" id="A0A1H6IKX4"/>
<evidence type="ECO:0000313" key="2">
    <source>
        <dbReference type="Proteomes" id="UP000182983"/>
    </source>
</evidence>
<keyword evidence="2" id="KW-1185">Reference proteome</keyword>
<proteinExistence type="predicted"/>
<organism evidence="1 2">
    <name type="scientific">Magnetospirillum fulvum</name>
    <name type="common">Rhodospirillum fulvum</name>
    <dbReference type="NCBI Taxonomy" id="1082"/>
    <lineage>
        <taxon>Bacteria</taxon>
        <taxon>Pseudomonadati</taxon>
        <taxon>Pseudomonadota</taxon>
        <taxon>Alphaproteobacteria</taxon>
        <taxon>Rhodospirillales</taxon>
        <taxon>Rhodospirillaceae</taxon>
        <taxon>Magnetospirillum</taxon>
    </lineage>
</organism>
<dbReference type="Proteomes" id="UP000182983">
    <property type="component" value="Unassembled WGS sequence"/>
</dbReference>
<protein>
    <submittedName>
        <fullName evidence="1">Uncharacterized protein</fullName>
    </submittedName>
</protein>
<evidence type="ECO:0000313" key="1">
    <source>
        <dbReference type="EMBL" id="SEH49649.1"/>
    </source>
</evidence>
<accession>A0A1H6IKX4</accession>
<name>A0A1H6IKX4_MAGFU</name>